<accession>A0AAN9K832</accession>
<dbReference type="InterPro" id="IPR056562">
    <property type="entry name" value="LysM2_CERK1_LYK3_4_5"/>
</dbReference>
<dbReference type="Proteomes" id="UP001367508">
    <property type="component" value="Unassembled WGS sequence"/>
</dbReference>
<feature type="transmembrane region" description="Helical" evidence="1">
    <location>
        <begin position="46"/>
        <end position="64"/>
    </location>
</feature>
<reference evidence="4 5" key="1">
    <citation type="submission" date="2024-01" db="EMBL/GenBank/DDBJ databases">
        <title>The genomes of 5 underutilized Papilionoideae crops provide insights into root nodulation and disease resistanc.</title>
        <authorList>
            <person name="Jiang F."/>
        </authorList>
    </citation>
    <scope>NUCLEOTIDE SEQUENCE [LARGE SCALE GENOMIC DNA]</scope>
    <source>
        <strain evidence="4">LVBAO_FW01</strain>
        <tissue evidence="4">Leaves</tissue>
    </source>
</reference>
<feature type="domain" description="Protein kinase" evidence="2">
    <location>
        <begin position="312"/>
        <end position="650"/>
    </location>
</feature>
<dbReference type="PROSITE" id="PS50011">
    <property type="entry name" value="PROTEIN_KINASE_DOM"/>
    <property type="match status" value="1"/>
</dbReference>
<dbReference type="Pfam" id="PF23473">
    <property type="entry name" value="LysM3_LYK4_5"/>
    <property type="match status" value="1"/>
</dbReference>
<dbReference type="InterPro" id="IPR056561">
    <property type="entry name" value="NFP_LYK_LysM1"/>
</dbReference>
<keyword evidence="1" id="KW-0472">Membrane</keyword>
<dbReference type="InterPro" id="IPR052611">
    <property type="entry name" value="Plant_RLK_LysM"/>
</dbReference>
<evidence type="ECO:0000259" key="2">
    <source>
        <dbReference type="PROSITE" id="PS50011"/>
    </source>
</evidence>
<dbReference type="Pfam" id="PF23472">
    <property type="entry name" value="LysM2_CERK1_LYK3_4_5"/>
    <property type="match status" value="1"/>
</dbReference>
<dbReference type="Gene3D" id="1.10.510.10">
    <property type="entry name" value="Transferase(Phosphotransferase) domain 1"/>
    <property type="match status" value="1"/>
</dbReference>
<feature type="domain" description="LysM" evidence="3">
    <location>
        <begin position="219"/>
        <end position="263"/>
    </location>
</feature>
<sequence>MSKRYQTNHFDFTTSSFVPPSFCCDILVLLRICFKGSLVHKTMIHLWFVAWMCCLSICSAQLSYDRNNCTSNESVRGSRYSCKSKQDSCKTFLVYRANKHFQTISDVSKLFNKDFDEVLLINNLTSAEVLKQGKEVLLPIDCNCSGQYYKASLSYKVLKNTTFSEIACGVFEGLLKHLTLAEENLPNKPNAGTQLHVPLICACPNGDNFTRSKRVKYLVTYPLLLGDDSDTLSEKFGISPEDFSEVNNLPPLSTIFPETVVLIPLRDDPIRILDIPDPPSPPDFLPINPVVYTQESTQPSNLYIAGSIIGLVLFVTLLGSGLYMKKMRKSDVVHSFNPTNFPTSWSPTRSSPISTRTAKSSTISCLSPDLLVGIKYCLLNYSIEELEKFTKNFSEENKIGDLVYKGAVNDLEVMIKRVRVEDTSQVIDLHSKINHINIVNLLGVCYGENNVSWSYLVFELPKNGCLRDCLSDPCNPLNWYRRTQIAFDIATCLYYLHCFSFPSYAHMNVSSGNIFITANWRGKLADVGSALVNSATSTKRNDSVETPKGLVAPQWEKVDIFAFGVVLLELISGRDYFDGKGIKDSLGFLLGEASEGGCFEGLRSFVDPNLKDYSLPEALCLAFLAKDCVADDPLRRPTMDDIMKVLAKMV</sequence>
<keyword evidence="1" id="KW-0812">Transmembrane</keyword>
<dbReference type="EMBL" id="JAYMYQ010000009">
    <property type="protein sequence ID" value="KAK7312582.1"/>
    <property type="molecule type" value="Genomic_DNA"/>
</dbReference>
<dbReference type="PROSITE" id="PS51782">
    <property type="entry name" value="LYSM"/>
    <property type="match status" value="1"/>
</dbReference>
<organism evidence="4 5">
    <name type="scientific">Canavalia gladiata</name>
    <name type="common">Sword bean</name>
    <name type="synonym">Dolichos gladiatus</name>
    <dbReference type="NCBI Taxonomy" id="3824"/>
    <lineage>
        <taxon>Eukaryota</taxon>
        <taxon>Viridiplantae</taxon>
        <taxon>Streptophyta</taxon>
        <taxon>Embryophyta</taxon>
        <taxon>Tracheophyta</taxon>
        <taxon>Spermatophyta</taxon>
        <taxon>Magnoliopsida</taxon>
        <taxon>eudicotyledons</taxon>
        <taxon>Gunneridae</taxon>
        <taxon>Pentapetalae</taxon>
        <taxon>rosids</taxon>
        <taxon>fabids</taxon>
        <taxon>Fabales</taxon>
        <taxon>Fabaceae</taxon>
        <taxon>Papilionoideae</taxon>
        <taxon>50 kb inversion clade</taxon>
        <taxon>NPAAA clade</taxon>
        <taxon>indigoferoid/millettioid clade</taxon>
        <taxon>Phaseoleae</taxon>
        <taxon>Canavalia</taxon>
    </lineage>
</organism>
<proteinExistence type="predicted"/>
<dbReference type="SUPFAM" id="SSF56112">
    <property type="entry name" value="Protein kinase-like (PK-like)"/>
    <property type="match status" value="1"/>
</dbReference>
<name>A0AAN9K832_CANGL</name>
<dbReference type="GO" id="GO:0005524">
    <property type="term" value="F:ATP binding"/>
    <property type="evidence" value="ECO:0007669"/>
    <property type="project" value="InterPro"/>
</dbReference>
<feature type="transmembrane region" description="Helical" evidence="1">
    <location>
        <begin position="302"/>
        <end position="324"/>
    </location>
</feature>
<evidence type="ECO:0000313" key="4">
    <source>
        <dbReference type="EMBL" id="KAK7312582.1"/>
    </source>
</evidence>
<dbReference type="PANTHER" id="PTHR45927:SF10">
    <property type="entry name" value="LYSM-DOMAIN RECEPTOR-LIKE KINASE"/>
    <property type="match status" value="1"/>
</dbReference>
<keyword evidence="5" id="KW-1185">Reference proteome</keyword>
<dbReference type="GO" id="GO:0004672">
    <property type="term" value="F:protein kinase activity"/>
    <property type="evidence" value="ECO:0007669"/>
    <property type="project" value="InterPro"/>
</dbReference>
<dbReference type="InterPro" id="IPR018392">
    <property type="entry name" value="LysM"/>
</dbReference>
<gene>
    <name evidence="4" type="ORF">VNO77_36539</name>
</gene>
<dbReference type="AlphaFoldDB" id="A0AAN9K832"/>
<dbReference type="Gene3D" id="3.30.200.20">
    <property type="entry name" value="Phosphorylase Kinase, domain 1"/>
    <property type="match status" value="1"/>
</dbReference>
<evidence type="ECO:0008006" key="6">
    <source>
        <dbReference type="Google" id="ProtNLM"/>
    </source>
</evidence>
<dbReference type="Pfam" id="PF07714">
    <property type="entry name" value="PK_Tyr_Ser-Thr"/>
    <property type="match status" value="1"/>
</dbReference>
<evidence type="ECO:0000313" key="5">
    <source>
        <dbReference type="Proteomes" id="UP001367508"/>
    </source>
</evidence>
<dbReference type="InterPro" id="IPR000719">
    <property type="entry name" value="Prot_kinase_dom"/>
</dbReference>
<evidence type="ECO:0000259" key="3">
    <source>
        <dbReference type="PROSITE" id="PS51782"/>
    </source>
</evidence>
<evidence type="ECO:0000256" key="1">
    <source>
        <dbReference type="SAM" id="Phobius"/>
    </source>
</evidence>
<dbReference type="GO" id="GO:0005886">
    <property type="term" value="C:plasma membrane"/>
    <property type="evidence" value="ECO:0007669"/>
    <property type="project" value="UniProtKB-ARBA"/>
</dbReference>
<dbReference type="PANTHER" id="PTHR45927">
    <property type="entry name" value="LYSM-DOMAIN RECEPTOR-LIKE KINASE-RELATED"/>
    <property type="match status" value="1"/>
</dbReference>
<dbReference type="InterPro" id="IPR056563">
    <property type="entry name" value="LysM3_LYK4_5"/>
</dbReference>
<keyword evidence="1" id="KW-1133">Transmembrane helix</keyword>
<dbReference type="Pfam" id="PF23446">
    <property type="entry name" value="LysM1_NFP_LYK"/>
    <property type="match status" value="1"/>
</dbReference>
<protein>
    <recommendedName>
        <fullName evidence="6">LysM domain receptor-like kinase 4</fullName>
    </recommendedName>
</protein>
<comment type="caution">
    <text evidence="4">The sequence shown here is derived from an EMBL/GenBank/DDBJ whole genome shotgun (WGS) entry which is preliminary data.</text>
</comment>
<feature type="transmembrane region" description="Helical" evidence="1">
    <location>
        <begin position="12"/>
        <end position="34"/>
    </location>
</feature>
<dbReference type="InterPro" id="IPR011009">
    <property type="entry name" value="Kinase-like_dom_sf"/>
</dbReference>
<dbReference type="InterPro" id="IPR001245">
    <property type="entry name" value="Ser-Thr/Tyr_kinase_cat_dom"/>
</dbReference>